<sequence length="297" mass="32105">MPNRRGETPGRGRERPIPWPVVVVPVFNAPEALDACLASLYGTLPSGARVLLVDDASDDRRVAGVLDRWLERAGSLWNLERQPRNRGFVATANRGMQAVTGDVVLLNSDTVVTAGWLEGLTRCLESDPGIATATPWTNNGEIASLPRFCAVNPIPSDPDSVARIVAATGDAVYPDLPTAVGFCMAVRRAALDAVGYFDPDFGLGYGEENDFSMRVRAAGWRNVLCDDVYVVHVGGQSFGPLGLAPDPVAMQRVLDRHPDYLDRVKAFIEDDPLAERRTTVVRALEQAGVLTREALGV</sequence>
<gene>
    <name evidence="5" type="ORF">V3330_15415</name>
</gene>
<comment type="caution">
    <text evidence="5">The sequence shown here is derived from an EMBL/GenBank/DDBJ whole genome shotgun (WGS) entry which is preliminary data.</text>
</comment>
<dbReference type="InterPro" id="IPR001173">
    <property type="entry name" value="Glyco_trans_2-like"/>
</dbReference>
<protein>
    <submittedName>
        <fullName evidence="5">Glycosyltransferase</fullName>
        <ecNumber evidence="5">2.4.-.-</ecNumber>
    </submittedName>
</protein>
<evidence type="ECO:0000256" key="1">
    <source>
        <dbReference type="ARBA" id="ARBA00006739"/>
    </source>
</evidence>
<dbReference type="PANTHER" id="PTHR43179">
    <property type="entry name" value="RHAMNOSYLTRANSFERASE WBBL"/>
    <property type="match status" value="1"/>
</dbReference>
<dbReference type="AlphaFoldDB" id="A0AAW9RHW8"/>
<organism evidence="5 6">
    <name type="scientific">Elongatibacter sediminis</name>
    <dbReference type="NCBI Taxonomy" id="3119006"/>
    <lineage>
        <taxon>Bacteria</taxon>
        <taxon>Pseudomonadati</taxon>
        <taxon>Pseudomonadota</taxon>
        <taxon>Gammaproteobacteria</taxon>
        <taxon>Chromatiales</taxon>
        <taxon>Wenzhouxiangellaceae</taxon>
        <taxon>Elongatibacter</taxon>
    </lineage>
</organism>
<feature type="domain" description="Glycosyltransferase 2-like" evidence="4">
    <location>
        <begin position="22"/>
        <end position="193"/>
    </location>
</feature>
<dbReference type="Gene3D" id="3.90.550.10">
    <property type="entry name" value="Spore Coat Polysaccharide Biosynthesis Protein SpsA, Chain A"/>
    <property type="match status" value="1"/>
</dbReference>
<evidence type="ECO:0000256" key="3">
    <source>
        <dbReference type="ARBA" id="ARBA00022679"/>
    </source>
</evidence>
<dbReference type="GO" id="GO:0016757">
    <property type="term" value="F:glycosyltransferase activity"/>
    <property type="evidence" value="ECO:0007669"/>
    <property type="project" value="UniProtKB-KW"/>
</dbReference>
<dbReference type="EMBL" id="JAZHOG010000011">
    <property type="protein sequence ID" value="MEJ8569019.1"/>
    <property type="molecule type" value="Genomic_DNA"/>
</dbReference>
<dbReference type="RefSeq" id="WP_354696344.1">
    <property type="nucleotide sequence ID" value="NZ_JAZHOG010000011.1"/>
</dbReference>
<keyword evidence="2 5" id="KW-0328">Glycosyltransferase</keyword>
<evidence type="ECO:0000313" key="6">
    <source>
        <dbReference type="Proteomes" id="UP001359886"/>
    </source>
</evidence>
<name>A0AAW9RHW8_9GAMM</name>
<comment type="similarity">
    <text evidence="1">Belongs to the glycosyltransferase 2 family.</text>
</comment>
<dbReference type="EC" id="2.4.-.-" evidence="5"/>
<dbReference type="Pfam" id="PF00535">
    <property type="entry name" value="Glycos_transf_2"/>
    <property type="match status" value="1"/>
</dbReference>
<evidence type="ECO:0000313" key="5">
    <source>
        <dbReference type="EMBL" id="MEJ8569019.1"/>
    </source>
</evidence>
<dbReference type="PANTHER" id="PTHR43179:SF12">
    <property type="entry name" value="GALACTOFURANOSYLTRANSFERASE GLFT2"/>
    <property type="match status" value="1"/>
</dbReference>
<dbReference type="Proteomes" id="UP001359886">
    <property type="component" value="Unassembled WGS sequence"/>
</dbReference>
<reference evidence="5 6" key="1">
    <citation type="submission" date="2024-02" db="EMBL/GenBank/DDBJ databases">
        <title>A novel Wenzhouxiangellaceae bacterium, isolated from coastal sediments.</title>
        <authorList>
            <person name="Du Z.-J."/>
            <person name="Ye Y.-Q."/>
            <person name="Zhang X.-Y."/>
        </authorList>
    </citation>
    <scope>NUCLEOTIDE SEQUENCE [LARGE SCALE GENOMIC DNA]</scope>
    <source>
        <strain evidence="5 6">CH-27</strain>
    </source>
</reference>
<proteinExistence type="inferred from homology"/>
<keyword evidence="3 5" id="KW-0808">Transferase</keyword>
<keyword evidence="6" id="KW-1185">Reference proteome</keyword>
<evidence type="ECO:0000256" key="2">
    <source>
        <dbReference type="ARBA" id="ARBA00022676"/>
    </source>
</evidence>
<accession>A0AAW9RHW8</accession>
<dbReference type="InterPro" id="IPR029044">
    <property type="entry name" value="Nucleotide-diphossugar_trans"/>
</dbReference>
<evidence type="ECO:0000259" key="4">
    <source>
        <dbReference type="Pfam" id="PF00535"/>
    </source>
</evidence>
<dbReference type="SUPFAM" id="SSF53448">
    <property type="entry name" value="Nucleotide-diphospho-sugar transferases"/>
    <property type="match status" value="1"/>
</dbReference>